<comment type="subcellular location">
    <subcellularLocation>
        <location evidence="1">Cell inner membrane</location>
        <topology evidence="1">Multi-pass membrane protein</topology>
    </subcellularLocation>
</comment>
<reference evidence="9" key="1">
    <citation type="journal article" date="2015" name="Nature">
        <title>Complex archaea that bridge the gap between prokaryotes and eukaryotes.</title>
        <authorList>
            <person name="Spang A."/>
            <person name="Saw J.H."/>
            <person name="Jorgensen S.L."/>
            <person name="Zaremba-Niedzwiedzka K."/>
            <person name="Martijn J."/>
            <person name="Lind A.E."/>
            <person name="van Eijk R."/>
            <person name="Schleper C."/>
            <person name="Guy L."/>
            <person name="Ettema T.J."/>
        </authorList>
    </citation>
    <scope>NUCLEOTIDE SEQUENCE</scope>
</reference>
<keyword evidence="6 7" id="KW-0472">Membrane</keyword>
<feature type="non-terminal residue" evidence="9">
    <location>
        <position position="1"/>
    </location>
</feature>
<evidence type="ECO:0000259" key="8">
    <source>
        <dbReference type="Pfam" id="PF01061"/>
    </source>
</evidence>
<evidence type="ECO:0000256" key="1">
    <source>
        <dbReference type="ARBA" id="ARBA00004429"/>
    </source>
</evidence>
<feature type="transmembrane region" description="Helical" evidence="7">
    <location>
        <begin position="35"/>
        <end position="54"/>
    </location>
</feature>
<comment type="caution">
    <text evidence="9">The sequence shown here is derived from an EMBL/GenBank/DDBJ whole genome shotgun (WGS) entry which is preliminary data.</text>
</comment>
<sequence>VWAFGHPLVLMTVYTLLFAYVFPARFGEGTGIQDYAGNVLSGIVCWLAFQDLLLKAPSVLVGHSNLVKQVVFPIEVLPVKTSIASALPYSMAVIYTVAYALWRGPLSWFALTLPLIMLCQLAAMMGAAFLLSAAGVFLRDLRDVVQVFCTINLFAQPILYNPFSTPKWMISLFSINPFSYFVWCWQDALYLGGPAHPSAWVFLPLGSITLLAVGWIAFTKISHWFGDAL</sequence>
<dbReference type="EMBL" id="LAZR01019271">
    <property type="protein sequence ID" value="KKL93147.1"/>
    <property type="molecule type" value="Genomic_DNA"/>
</dbReference>
<evidence type="ECO:0000256" key="2">
    <source>
        <dbReference type="ARBA" id="ARBA00022448"/>
    </source>
</evidence>
<protein>
    <recommendedName>
        <fullName evidence="8">ABC-2 type transporter transmembrane domain-containing protein</fullName>
    </recommendedName>
</protein>
<keyword evidence="3" id="KW-1003">Cell membrane</keyword>
<feature type="transmembrane region" description="Helical" evidence="7">
    <location>
        <begin position="168"/>
        <end position="186"/>
    </location>
</feature>
<keyword evidence="5 7" id="KW-1133">Transmembrane helix</keyword>
<evidence type="ECO:0000256" key="3">
    <source>
        <dbReference type="ARBA" id="ARBA00022475"/>
    </source>
</evidence>
<evidence type="ECO:0000256" key="7">
    <source>
        <dbReference type="SAM" id="Phobius"/>
    </source>
</evidence>
<gene>
    <name evidence="9" type="ORF">LCGC14_1877580</name>
</gene>
<accession>A0A0F9J1R9</accession>
<evidence type="ECO:0000313" key="9">
    <source>
        <dbReference type="EMBL" id="KKL93147.1"/>
    </source>
</evidence>
<feature type="transmembrane region" description="Helical" evidence="7">
    <location>
        <begin position="83"/>
        <end position="102"/>
    </location>
</feature>
<dbReference type="Pfam" id="PF01061">
    <property type="entry name" value="ABC2_membrane"/>
    <property type="match status" value="1"/>
</dbReference>
<evidence type="ECO:0000256" key="6">
    <source>
        <dbReference type="ARBA" id="ARBA00023136"/>
    </source>
</evidence>
<dbReference type="InterPro" id="IPR013525">
    <property type="entry name" value="ABC2_TM"/>
</dbReference>
<dbReference type="GO" id="GO:0005886">
    <property type="term" value="C:plasma membrane"/>
    <property type="evidence" value="ECO:0007669"/>
    <property type="project" value="UniProtKB-SubCell"/>
</dbReference>
<evidence type="ECO:0000256" key="4">
    <source>
        <dbReference type="ARBA" id="ARBA00022692"/>
    </source>
</evidence>
<keyword evidence="4 7" id="KW-0812">Transmembrane</keyword>
<proteinExistence type="predicted"/>
<name>A0A0F9J1R9_9ZZZZ</name>
<keyword evidence="2" id="KW-0813">Transport</keyword>
<dbReference type="GO" id="GO:0140359">
    <property type="term" value="F:ABC-type transporter activity"/>
    <property type="evidence" value="ECO:0007669"/>
    <property type="project" value="InterPro"/>
</dbReference>
<dbReference type="GO" id="GO:0015920">
    <property type="term" value="P:lipopolysaccharide transport"/>
    <property type="evidence" value="ECO:0007669"/>
    <property type="project" value="TreeGrafter"/>
</dbReference>
<feature type="transmembrane region" description="Helical" evidence="7">
    <location>
        <begin position="198"/>
        <end position="218"/>
    </location>
</feature>
<dbReference type="PANTHER" id="PTHR30413">
    <property type="entry name" value="INNER MEMBRANE TRANSPORT PERMEASE"/>
    <property type="match status" value="1"/>
</dbReference>
<evidence type="ECO:0000256" key="5">
    <source>
        <dbReference type="ARBA" id="ARBA00022989"/>
    </source>
</evidence>
<feature type="transmembrane region" description="Helical" evidence="7">
    <location>
        <begin position="6"/>
        <end position="23"/>
    </location>
</feature>
<dbReference type="AlphaFoldDB" id="A0A0F9J1R9"/>
<feature type="domain" description="ABC-2 type transporter transmembrane" evidence="8">
    <location>
        <begin position="2"/>
        <end position="182"/>
    </location>
</feature>
<feature type="transmembrane region" description="Helical" evidence="7">
    <location>
        <begin position="109"/>
        <end position="138"/>
    </location>
</feature>
<organism evidence="9">
    <name type="scientific">marine sediment metagenome</name>
    <dbReference type="NCBI Taxonomy" id="412755"/>
    <lineage>
        <taxon>unclassified sequences</taxon>
        <taxon>metagenomes</taxon>
        <taxon>ecological metagenomes</taxon>
    </lineage>
</organism>
<dbReference type="PANTHER" id="PTHR30413:SF8">
    <property type="entry name" value="TRANSPORT PERMEASE PROTEIN"/>
    <property type="match status" value="1"/>
</dbReference>